<feature type="compositionally biased region" description="Low complexity" evidence="6">
    <location>
        <begin position="10"/>
        <end position="38"/>
    </location>
</feature>
<dbReference type="AlphaFoldDB" id="A0A816UTA8"/>
<evidence type="ECO:0000256" key="5">
    <source>
        <dbReference type="ARBA" id="ARBA00023242"/>
    </source>
</evidence>
<protein>
    <submittedName>
        <fullName evidence="7">Uncharacterized protein</fullName>
    </submittedName>
</protein>
<evidence type="ECO:0000256" key="3">
    <source>
        <dbReference type="ARBA" id="ARBA00022771"/>
    </source>
</evidence>
<keyword evidence="5" id="KW-0539">Nucleus</keyword>
<evidence type="ECO:0000313" key="7">
    <source>
        <dbReference type="EMBL" id="CAF2112208.1"/>
    </source>
</evidence>
<evidence type="ECO:0000256" key="6">
    <source>
        <dbReference type="SAM" id="MobiDB-lite"/>
    </source>
</evidence>
<evidence type="ECO:0000256" key="1">
    <source>
        <dbReference type="ARBA" id="ARBA00004123"/>
    </source>
</evidence>
<dbReference type="PANTHER" id="PTHR46481">
    <property type="entry name" value="ZINC FINGER BED DOMAIN-CONTAINING PROTEIN 4"/>
    <property type="match status" value="1"/>
</dbReference>
<proteinExistence type="predicted"/>
<dbReference type="SUPFAM" id="SSF53098">
    <property type="entry name" value="Ribonuclease H-like"/>
    <property type="match status" value="1"/>
</dbReference>
<comment type="subcellular location">
    <subcellularLocation>
        <location evidence="1">Nucleus</location>
    </subcellularLocation>
</comment>
<dbReference type="PANTHER" id="PTHR46481:SF10">
    <property type="entry name" value="ZINC FINGER BED DOMAIN-CONTAINING PROTEIN 39"/>
    <property type="match status" value="1"/>
</dbReference>
<gene>
    <name evidence="7" type="ORF">MBJ925_LOCUS24361</name>
</gene>
<dbReference type="Proteomes" id="UP000663824">
    <property type="component" value="Unassembled WGS sequence"/>
</dbReference>
<dbReference type="GO" id="GO:0005634">
    <property type="term" value="C:nucleus"/>
    <property type="evidence" value="ECO:0007669"/>
    <property type="project" value="UniProtKB-SubCell"/>
</dbReference>
<dbReference type="InterPro" id="IPR052035">
    <property type="entry name" value="ZnF_BED_domain_contain"/>
</dbReference>
<evidence type="ECO:0000313" key="8">
    <source>
        <dbReference type="Proteomes" id="UP000663824"/>
    </source>
</evidence>
<feature type="region of interest" description="Disordered" evidence="6">
    <location>
        <begin position="1"/>
        <end position="38"/>
    </location>
</feature>
<evidence type="ECO:0000256" key="2">
    <source>
        <dbReference type="ARBA" id="ARBA00022723"/>
    </source>
</evidence>
<organism evidence="7 8">
    <name type="scientific">Rotaria magnacalcarata</name>
    <dbReference type="NCBI Taxonomy" id="392030"/>
    <lineage>
        <taxon>Eukaryota</taxon>
        <taxon>Metazoa</taxon>
        <taxon>Spiralia</taxon>
        <taxon>Gnathifera</taxon>
        <taxon>Rotifera</taxon>
        <taxon>Eurotatoria</taxon>
        <taxon>Bdelloidea</taxon>
        <taxon>Philodinida</taxon>
        <taxon>Philodinidae</taxon>
        <taxon>Rotaria</taxon>
    </lineage>
</organism>
<accession>A0A816UTA8</accession>
<sequence>MSNSSTRNANTCSKNSDTSSSINTNSSLSSSSDCSSSSNTDFWKYLIFLKNNLFNVECTLCSSIVLRKSTSTSALLHRKRAQHKSEYEIINKSTKLQIRGSSSATRLPLTSWIGCTDHLINLCVTDIARGLDEVKNILSTVRYIILYTRQSHLANEILHKFQRSLGLIDRQFIFDVVTRWNSTLYMLQRFVEEKVCITACLNEKRLQKHFSSTKISKVIQWNNLEELINVLDPFEAATQKLSVDSSPTLSIVLPVVTTLITRLENRSNDSLFLQEIKGNLRRSVEERFKDVYQNKLMLLCTVWHPRWKDFGYLQCLLYQNHSETLALLTKLQAFKSKTLAYLFLEEQFHILFGNTSVVSPSNVQDEPTNKQYGLFDIMITNRNTTSSKSHGSELLMYKNEREINRN</sequence>
<keyword evidence="2" id="KW-0479">Metal-binding</keyword>
<evidence type="ECO:0000256" key="4">
    <source>
        <dbReference type="ARBA" id="ARBA00022833"/>
    </source>
</evidence>
<keyword evidence="4" id="KW-0862">Zinc</keyword>
<reference evidence="7" key="1">
    <citation type="submission" date="2021-02" db="EMBL/GenBank/DDBJ databases">
        <authorList>
            <person name="Nowell W R."/>
        </authorList>
    </citation>
    <scope>NUCLEOTIDE SEQUENCE</scope>
</reference>
<dbReference type="InterPro" id="IPR012337">
    <property type="entry name" value="RNaseH-like_sf"/>
</dbReference>
<dbReference type="EMBL" id="CAJNRE010012671">
    <property type="protein sequence ID" value="CAF2112208.1"/>
    <property type="molecule type" value="Genomic_DNA"/>
</dbReference>
<name>A0A816UTA8_9BILA</name>
<keyword evidence="3" id="KW-0863">Zinc-finger</keyword>
<dbReference type="GO" id="GO:0008270">
    <property type="term" value="F:zinc ion binding"/>
    <property type="evidence" value="ECO:0007669"/>
    <property type="project" value="UniProtKB-KW"/>
</dbReference>
<comment type="caution">
    <text evidence="7">The sequence shown here is derived from an EMBL/GenBank/DDBJ whole genome shotgun (WGS) entry which is preliminary data.</text>
</comment>